<keyword evidence="1" id="KW-0812">Transmembrane</keyword>
<evidence type="ECO:0000256" key="1">
    <source>
        <dbReference type="SAM" id="Phobius"/>
    </source>
</evidence>
<reference evidence="2 3" key="1">
    <citation type="journal article" date="2010" name="J. Bacteriol.">
        <title>Whole genome sequences of two Xylella fastidiosa strains (M12 and M23) causing almond leaf scorch disease in California.</title>
        <authorList>
            <person name="Chen J."/>
            <person name="Xie G."/>
            <person name="Han S."/>
            <person name="Chertkov O."/>
            <person name="Sims D."/>
            <person name="Civerolo E.L."/>
        </authorList>
    </citation>
    <scope>NUCLEOTIDE SEQUENCE [LARGE SCALE GENOMIC DNA]</scope>
    <source>
        <strain evidence="2 3">M23</strain>
    </source>
</reference>
<evidence type="ECO:0000313" key="2">
    <source>
        <dbReference type="EMBL" id="ACB91559.1"/>
    </source>
</evidence>
<feature type="transmembrane region" description="Helical" evidence="1">
    <location>
        <begin position="38"/>
        <end position="54"/>
    </location>
</feature>
<proteinExistence type="predicted"/>
<accession>B2I6L7</accession>
<name>B2I6L7_XYLF2</name>
<dbReference type="Proteomes" id="UP000001698">
    <property type="component" value="Chromosome"/>
</dbReference>
<evidence type="ECO:0000313" key="3">
    <source>
        <dbReference type="Proteomes" id="UP000001698"/>
    </source>
</evidence>
<dbReference type="HOGENOM" id="CLU_3013343_0_0_6"/>
<keyword evidence="1" id="KW-1133">Transmembrane helix</keyword>
<keyword evidence="1" id="KW-0472">Membrane</keyword>
<gene>
    <name evidence="2" type="ordered locus">XfasM23_0102</name>
</gene>
<dbReference type="KEGG" id="xfn:XfasM23_0102"/>
<dbReference type="EMBL" id="CP001011">
    <property type="protein sequence ID" value="ACB91559.1"/>
    <property type="molecule type" value="Genomic_DNA"/>
</dbReference>
<organism evidence="2 3">
    <name type="scientific">Xylella fastidiosa (strain M23)</name>
    <dbReference type="NCBI Taxonomy" id="405441"/>
    <lineage>
        <taxon>Bacteria</taxon>
        <taxon>Pseudomonadati</taxon>
        <taxon>Pseudomonadota</taxon>
        <taxon>Gammaproteobacteria</taxon>
        <taxon>Lysobacterales</taxon>
        <taxon>Lysobacteraceae</taxon>
        <taxon>Xylella</taxon>
    </lineage>
</organism>
<sequence>MDAMLKRIAVSRGRAVGLFAVYGGRWVALCCVKGQRRSVAVAVGPVMFAGYLFLSF</sequence>
<protein>
    <submittedName>
        <fullName evidence="2">Uncharacterized protein</fullName>
    </submittedName>
</protein>
<dbReference type="AlphaFoldDB" id="B2I6L7"/>